<dbReference type="RefSeq" id="WP_105053508.1">
    <property type="nucleotide sequence ID" value="NZ_BMYG01000001.1"/>
</dbReference>
<evidence type="ECO:0000313" key="3">
    <source>
        <dbReference type="Proteomes" id="UP000239007"/>
    </source>
</evidence>
<dbReference type="EMBL" id="MSCH01000003">
    <property type="protein sequence ID" value="PQJ54985.1"/>
    <property type="molecule type" value="Genomic_DNA"/>
</dbReference>
<keyword evidence="1" id="KW-1133">Transmembrane helix</keyword>
<accession>A0A2S7UZ49</accession>
<feature type="transmembrane region" description="Helical" evidence="1">
    <location>
        <begin position="39"/>
        <end position="61"/>
    </location>
</feature>
<organism evidence="2 3">
    <name type="scientific">Psychrosphaera saromensis</name>
    <dbReference type="NCBI Taxonomy" id="716813"/>
    <lineage>
        <taxon>Bacteria</taxon>
        <taxon>Pseudomonadati</taxon>
        <taxon>Pseudomonadota</taxon>
        <taxon>Gammaproteobacteria</taxon>
        <taxon>Alteromonadales</taxon>
        <taxon>Pseudoalteromonadaceae</taxon>
        <taxon>Psychrosphaera</taxon>
    </lineage>
</organism>
<protein>
    <recommendedName>
        <fullName evidence="4">VanZ-like domain-containing protein</fullName>
    </recommendedName>
</protein>
<comment type="caution">
    <text evidence="2">The sequence shown here is derived from an EMBL/GenBank/DDBJ whole genome shotgun (WGS) entry which is preliminary data.</text>
</comment>
<gene>
    <name evidence="2" type="ORF">BTO11_15860</name>
</gene>
<feature type="transmembrane region" description="Helical" evidence="1">
    <location>
        <begin position="96"/>
        <end position="115"/>
    </location>
</feature>
<sequence length="120" mass="13965">MQFKSKTFYIYSFSICLFLALLVKFFRESLYGINLPIDMFLGSAPSFLYLFGLISAIPIFYKNIEFSSFQKSWFALTCGALIYEFEQYWTSRVFDYNDVIATLLGLVLIVIIHRANNTNT</sequence>
<evidence type="ECO:0000256" key="1">
    <source>
        <dbReference type="SAM" id="Phobius"/>
    </source>
</evidence>
<keyword evidence="3" id="KW-1185">Reference proteome</keyword>
<keyword evidence="1" id="KW-0812">Transmembrane</keyword>
<proteinExistence type="predicted"/>
<evidence type="ECO:0000313" key="2">
    <source>
        <dbReference type="EMBL" id="PQJ54985.1"/>
    </source>
</evidence>
<name>A0A2S7UZ49_9GAMM</name>
<dbReference type="OrthoDB" id="6400972at2"/>
<evidence type="ECO:0008006" key="4">
    <source>
        <dbReference type="Google" id="ProtNLM"/>
    </source>
</evidence>
<feature type="transmembrane region" description="Helical" evidence="1">
    <location>
        <begin position="7"/>
        <end position="27"/>
    </location>
</feature>
<keyword evidence="1" id="KW-0472">Membrane</keyword>
<dbReference type="AlphaFoldDB" id="A0A2S7UZ49"/>
<reference evidence="2 3" key="1">
    <citation type="submission" date="2016-12" db="EMBL/GenBank/DDBJ databases">
        <title>Diversity of luminous bacteria.</title>
        <authorList>
            <person name="Yoshizawa S."/>
            <person name="Kogure K."/>
        </authorList>
    </citation>
    <scope>NUCLEOTIDE SEQUENCE [LARGE SCALE GENOMIC DNA]</scope>
    <source>
        <strain evidence="2 3">SA4-48</strain>
    </source>
</reference>
<dbReference type="Proteomes" id="UP000239007">
    <property type="component" value="Unassembled WGS sequence"/>
</dbReference>